<dbReference type="Gene3D" id="1.10.510.10">
    <property type="entry name" value="Transferase(Phosphotransferase) domain 1"/>
    <property type="match status" value="1"/>
</dbReference>
<keyword evidence="4 9" id="KW-0732">Signal</keyword>
<evidence type="ECO:0000256" key="7">
    <source>
        <dbReference type="ARBA" id="ARBA00023136"/>
    </source>
</evidence>
<dbReference type="Gene3D" id="3.30.200.20">
    <property type="entry name" value="Phosphorylase Kinase, domain 1"/>
    <property type="match status" value="1"/>
</dbReference>
<proteinExistence type="predicted"/>
<sequence length="593" mass="67366">MQTRRGLNRFLMGMIIGVVFLRMPTVLGGESSEFESLILFLRAVDPQNMLSFLGQDASSKNPCLDKWKGVKCNIVSTSILEISLENLNLNGVLDANSLCKLPNIRVLSLAENRIQGNIPNAIMYCRKLTYLNLSSNLLSGRIPRDLAKMKYLRKLDISNNHFEGMIPIFQVESKKPNSRIMYLEEFKDHTNVSPESSQSDNSEEKSWLKRSQNWIPLVIGLSLFIFVTYLAGKKASELARDKAILKSLHYSPTMTPQVRTTEEVKPERILSDLVFFVDEEERFEMEEFLEATADLRSQSLLSSLYKVILKNNAVYSVTRLKRLQVSFEEFCKIMNLIGDVKHPNILPLVAYSFTPEDKLLIYKYQNKGSLLNLFEDYIESKRDFPLRLRLSIAGGIARGLSFMYRITNEHETILHHGNLKLSNILLDDNDEAVISEFGHSRFLDPKGDGICSSKGYTAPEKGVSEKGDVYSFGVILLELLTGKPVERTGVDLPKLVNAMIREEWTGEVFDREIAKAEAAHWAFILLNIALKCVSELPENRPTMEEVLEKIEDVMNEEQDPTMSPLSSSRECHQDTCLLHSIIAETWETPGSNY</sequence>
<gene>
    <name evidence="11" type="primary">LOC115695217</name>
</gene>
<dbReference type="SUPFAM" id="SSF52058">
    <property type="entry name" value="L domain-like"/>
    <property type="match status" value="1"/>
</dbReference>
<dbReference type="Pfam" id="PF13855">
    <property type="entry name" value="LRR_8"/>
    <property type="match status" value="1"/>
</dbReference>
<evidence type="ECO:0000256" key="9">
    <source>
        <dbReference type="SAM" id="SignalP"/>
    </source>
</evidence>
<dbReference type="Proteomes" id="UP000596661">
    <property type="component" value="Chromosome 8"/>
</dbReference>
<dbReference type="OMA" id="KDFPWKL"/>
<organism evidence="11 12">
    <name type="scientific">Cannabis sativa</name>
    <name type="common">Hemp</name>
    <name type="synonym">Marijuana</name>
    <dbReference type="NCBI Taxonomy" id="3483"/>
    <lineage>
        <taxon>Eukaryota</taxon>
        <taxon>Viridiplantae</taxon>
        <taxon>Streptophyta</taxon>
        <taxon>Embryophyta</taxon>
        <taxon>Tracheophyta</taxon>
        <taxon>Spermatophyta</taxon>
        <taxon>Magnoliopsida</taxon>
        <taxon>eudicotyledons</taxon>
        <taxon>Gunneridae</taxon>
        <taxon>Pentapetalae</taxon>
        <taxon>rosids</taxon>
        <taxon>fabids</taxon>
        <taxon>Rosales</taxon>
        <taxon>Cannabaceae</taxon>
        <taxon>Cannabis</taxon>
    </lineage>
</organism>
<evidence type="ECO:0000256" key="8">
    <source>
        <dbReference type="ARBA" id="ARBA00023180"/>
    </source>
</evidence>
<keyword evidence="2" id="KW-0433">Leucine-rich repeat</keyword>
<dbReference type="Gene3D" id="3.80.10.10">
    <property type="entry name" value="Ribonuclease Inhibitor"/>
    <property type="match status" value="1"/>
</dbReference>
<evidence type="ECO:0000256" key="1">
    <source>
        <dbReference type="ARBA" id="ARBA00004370"/>
    </source>
</evidence>
<dbReference type="FunFam" id="3.80.10.10:FF:000041">
    <property type="entry name" value="LRR receptor-like serine/threonine-protein kinase ERECTA"/>
    <property type="match status" value="1"/>
</dbReference>
<dbReference type="EMBL" id="UZAU01000700">
    <property type="status" value="NOT_ANNOTATED_CDS"/>
    <property type="molecule type" value="Genomic_DNA"/>
</dbReference>
<dbReference type="AlphaFoldDB" id="A0A803Q7N7"/>
<dbReference type="GO" id="GO:0005524">
    <property type="term" value="F:ATP binding"/>
    <property type="evidence" value="ECO:0007669"/>
    <property type="project" value="InterPro"/>
</dbReference>
<dbReference type="PROSITE" id="PS50011">
    <property type="entry name" value="PROTEIN_KINASE_DOM"/>
    <property type="match status" value="1"/>
</dbReference>
<dbReference type="GO" id="GO:0004672">
    <property type="term" value="F:protein kinase activity"/>
    <property type="evidence" value="ECO:0007669"/>
    <property type="project" value="InterPro"/>
</dbReference>
<feature type="domain" description="Protein kinase" evidence="10">
    <location>
        <begin position="290"/>
        <end position="554"/>
    </location>
</feature>
<accession>A0A803Q7N7</accession>
<dbReference type="InterPro" id="IPR001611">
    <property type="entry name" value="Leu-rich_rpt"/>
</dbReference>
<feature type="signal peptide" evidence="9">
    <location>
        <begin position="1"/>
        <end position="28"/>
    </location>
</feature>
<dbReference type="InterPro" id="IPR046959">
    <property type="entry name" value="PRK1-6/SRF4-like"/>
</dbReference>
<dbReference type="SMART" id="SM00220">
    <property type="entry name" value="S_TKc"/>
    <property type="match status" value="1"/>
</dbReference>
<dbReference type="EnsemblPlants" id="evm.model.08.1118">
    <property type="protein sequence ID" value="cds.evm.model.08.1118"/>
    <property type="gene ID" value="evm.TU.08.1118"/>
</dbReference>
<evidence type="ECO:0000256" key="4">
    <source>
        <dbReference type="ARBA" id="ARBA00022729"/>
    </source>
</evidence>
<keyword evidence="5" id="KW-0677">Repeat</keyword>
<evidence type="ECO:0000259" key="10">
    <source>
        <dbReference type="PROSITE" id="PS50011"/>
    </source>
</evidence>
<dbReference type="RefSeq" id="XP_030478160.1">
    <property type="nucleotide sequence ID" value="XM_030622300.2"/>
</dbReference>
<keyword evidence="6" id="KW-1133">Transmembrane helix</keyword>
<reference evidence="11" key="1">
    <citation type="submission" date="2018-11" db="EMBL/GenBank/DDBJ databases">
        <authorList>
            <person name="Grassa J C."/>
        </authorList>
    </citation>
    <scope>NUCLEOTIDE SEQUENCE [LARGE SCALE GENOMIC DNA]</scope>
</reference>
<dbReference type="InterPro" id="IPR032675">
    <property type="entry name" value="LRR_dom_sf"/>
</dbReference>
<dbReference type="GO" id="GO:0016020">
    <property type="term" value="C:membrane"/>
    <property type="evidence" value="ECO:0007669"/>
    <property type="project" value="UniProtKB-SubCell"/>
</dbReference>
<feature type="chain" id="PRO_5031057520" description="Protein kinase domain-containing protein" evidence="9">
    <location>
        <begin position="29"/>
        <end position="593"/>
    </location>
</feature>
<dbReference type="KEGG" id="csav:115695217"/>
<dbReference type="GeneID" id="115695217"/>
<dbReference type="PANTHER" id="PTHR48007:SF77">
    <property type="entry name" value="PROTEIN KINASE DOMAIN-CONTAINING PROTEIN"/>
    <property type="match status" value="1"/>
</dbReference>
<evidence type="ECO:0000256" key="6">
    <source>
        <dbReference type="ARBA" id="ARBA00022989"/>
    </source>
</evidence>
<keyword evidence="7" id="KW-0472">Membrane</keyword>
<keyword evidence="12" id="KW-1185">Reference proteome</keyword>
<protein>
    <recommendedName>
        <fullName evidence="10">Protein kinase domain-containing protein</fullName>
    </recommendedName>
</protein>
<comment type="subcellular location">
    <subcellularLocation>
        <location evidence="1">Membrane</location>
    </subcellularLocation>
</comment>
<keyword evidence="3" id="KW-0812">Transmembrane</keyword>
<dbReference type="Gramene" id="evm.model.08.1118">
    <property type="protein sequence ID" value="cds.evm.model.08.1118"/>
    <property type="gene ID" value="evm.TU.08.1118"/>
</dbReference>
<dbReference type="SUPFAM" id="SSF56112">
    <property type="entry name" value="Protein kinase-like (PK-like)"/>
    <property type="match status" value="1"/>
</dbReference>
<dbReference type="OrthoDB" id="5966500at2759"/>
<dbReference type="InterPro" id="IPR000719">
    <property type="entry name" value="Prot_kinase_dom"/>
</dbReference>
<dbReference type="Pfam" id="PF00069">
    <property type="entry name" value="Pkinase"/>
    <property type="match status" value="1"/>
</dbReference>
<evidence type="ECO:0000313" key="12">
    <source>
        <dbReference type="Proteomes" id="UP000596661"/>
    </source>
</evidence>
<evidence type="ECO:0000313" key="11">
    <source>
        <dbReference type="EnsemblPlants" id="cds.evm.model.08.1118"/>
    </source>
</evidence>
<evidence type="ECO:0000256" key="2">
    <source>
        <dbReference type="ARBA" id="ARBA00022614"/>
    </source>
</evidence>
<name>A0A803Q7N7_CANSA</name>
<reference evidence="11" key="2">
    <citation type="submission" date="2021-03" db="UniProtKB">
        <authorList>
            <consortium name="EnsemblPlants"/>
        </authorList>
    </citation>
    <scope>IDENTIFICATION</scope>
</reference>
<evidence type="ECO:0000256" key="5">
    <source>
        <dbReference type="ARBA" id="ARBA00022737"/>
    </source>
</evidence>
<evidence type="ECO:0000256" key="3">
    <source>
        <dbReference type="ARBA" id="ARBA00022692"/>
    </source>
</evidence>
<dbReference type="InterPro" id="IPR011009">
    <property type="entry name" value="Kinase-like_dom_sf"/>
</dbReference>
<dbReference type="PANTHER" id="PTHR48007">
    <property type="entry name" value="LEUCINE-RICH REPEAT RECEPTOR-LIKE PROTEIN KINASE PXC1"/>
    <property type="match status" value="1"/>
</dbReference>
<keyword evidence="8" id="KW-0325">Glycoprotein</keyword>